<dbReference type="OrthoDB" id="9801753at2"/>
<reference evidence="3 4" key="1">
    <citation type="submission" date="2019-03" db="EMBL/GenBank/DDBJ databases">
        <authorList>
            <person name="Kim M.K.M."/>
        </authorList>
    </citation>
    <scope>NUCLEOTIDE SEQUENCE [LARGE SCALE GENOMIC DNA]</scope>
    <source>
        <strain evidence="3 4">18JY21-1</strain>
    </source>
</reference>
<dbReference type="Proteomes" id="UP000295418">
    <property type="component" value="Unassembled WGS sequence"/>
</dbReference>
<dbReference type="PANTHER" id="PTHR33383:SF1">
    <property type="entry name" value="MEMBRANE PROTEIN INSERTION EFFICIENCY FACTOR-RELATED"/>
    <property type="match status" value="1"/>
</dbReference>
<dbReference type="RefSeq" id="WP_132417996.1">
    <property type="nucleotide sequence ID" value="NZ_SKFG01000009.1"/>
</dbReference>
<keyword evidence="1" id="KW-1003">Cell membrane</keyword>
<proteinExistence type="inferred from homology"/>
<comment type="function">
    <text evidence="1">Could be involved in insertion of integral membrane proteins into the membrane.</text>
</comment>
<evidence type="ECO:0000313" key="4">
    <source>
        <dbReference type="Proteomes" id="UP000295418"/>
    </source>
</evidence>
<dbReference type="GO" id="GO:0005886">
    <property type="term" value="C:plasma membrane"/>
    <property type="evidence" value="ECO:0007669"/>
    <property type="project" value="UniProtKB-SubCell"/>
</dbReference>
<evidence type="ECO:0000256" key="1">
    <source>
        <dbReference type="HAMAP-Rule" id="MF_00386"/>
    </source>
</evidence>
<comment type="caution">
    <text evidence="3">The sequence shown here is derived from an EMBL/GenBank/DDBJ whole genome shotgun (WGS) entry which is preliminary data.</text>
</comment>
<evidence type="ECO:0000256" key="2">
    <source>
        <dbReference type="SAM" id="MobiDB-lite"/>
    </source>
</evidence>
<accession>A0A4R4EGZ3</accession>
<gene>
    <name evidence="3" type="primary">yidD</name>
    <name evidence="3" type="ORF">E0485_10540</name>
</gene>
<dbReference type="PANTHER" id="PTHR33383">
    <property type="entry name" value="MEMBRANE PROTEIN INSERTION EFFICIENCY FACTOR-RELATED"/>
    <property type="match status" value="1"/>
</dbReference>
<dbReference type="Pfam" id="PF01809">
    <property type="entry name" value="YidD"/>
    <property type="match status" value="1"/>
</dbReference>
<keyword evidence="1" id="KW-0472">Membrane</keyword>
<feature type="compositionally biased region" description="Basic and acidic residues" evidence="2">
    <location>
        <begin position="77"/>
        <end position="86"/>
    </location>
</feature>
<dbReference type="AlphaFoldDB" id="A0A4R4EGZ3"/>
<organism evidence="3 4">
    <name type="scientific">Paenibacillus albiflavus</name>
    <dbReference type="NCBI Taxonomy" id="2545760"/>
    <lineage>
        <taxon>Bacteria</taxon>
        <taxon>Bacillati</taxon>
        <taxon>Bacillota</taxon>
        <taxon>Bacilli</taxon>
        <taxon>Bacillales</taxon>
        <taxon>Paenibacillaceae</taxon>
        <taxon>Paenibacillus</taxon>
    </lineage>
</organism>
<name>A0A4R4EGZ3_9BACL</name>
<dbReference type="SMART" id="SM01234">
    <property type="entry name" value="Haemolytic"/>
    <property type="match status" value="1"/>
</dbReference>
<keyword evidence="4" id="KW-1185">Reference proteome</keyword>
<dbReference type="EMBL" id="SKFG01000009">
    <property type="protein sequence ID" value="TCZ77425.1"/>
    <property type="molecule type" value="Genomic_DNA"/>
</dbReference>
<comment type="similarity">
    <text evidence="1">Belongs to the UPF0161 family.</text>
</comment>
<feature type="region of interest" description="Disordered" evidence="2">
    <location>
        <begin position="62"/>
        <end position="86"/>
    </location>
</feature>
<protein>
    <recommendedName>
        <fullName evidence="1">Putative membrane protein insertion efficiency factor</fullName>
    </recommendedName>
</protein>
<comment type="subcellular location">
    <subcellularLocation>
        <location evidence="1">Cell membrane</location>
        <topology evidence="1">Peripheral membrane protein</topology>
        <orientation evidence="1">Cytoplasmic side</orientation>
    </subcellularLocation>
</comment>
<dbReference type="NCBIfam" id="TIGR00278">
    <property type="entry name" value="membrane protein insertion efficiency factor YidD"/>
    <property type="match status" value="1"/>
</dbReference>
<dbReference type="HAMAP" id="MF_00386">
    <property type="entry name" value="UPF0161_YidD"/>
    <property type="match status" value="1"/>
</dbReference>
<evidence type="ECO:0000313" key="3">
    <source>
        <dbReference type="EMBL" id="TCZ77425.1"/>
    </source>
</evidence>
<sequence length="86" mass="9806">MKKVLQAGVRFYRKYISPLKGPTCRFYPTCSAYALEALEEHGAFKGSILTVIRIAKCHPFHPGGIDKVPPNKKKQQHSCEEHEEHK</sequence>
<dbReference type="InterPro" id="IPR002696">
    <property type="entry name" value="Membr_insert_effic_factor_YidD"/>
</dbReference>